<organism evidence="1 2">
    <name type="scientific">Candidatus Venteria ishoeyi</name>
    <dbReference type="NCBI Taxonomy" id="1899563"/>
    <lineage>
        <taxon>Bacteria</taxon>
        <taxon>Pseudomonadati</taxon>
        <taxon>Pseudomonadota</taxon>
        <taxon>Gammaproteobacteria</taxon>
        <taxon>Thiotrichales</taxon>
        <taxon>Thiotrichaceae</taxon>
        <taxon>Venteria</taxon>
    </lineage>
</organism>
<dbReference type="AlphaFoldDB" id="A0A1H6FAX5"/>
<name>A0A1H6FAX5_9GAMM</name>
<dbReference type="RefSeq" id="WP_177428417.1">
    <property type="nucleotide sequence ID" value="NZ_FMSV02000440.1"/>
</dbReference>
<dbReference type="SUPFAM" id="SSF143100">
    <property type="entry name" value="TTHA1013/TTHA0281-like"/>
    <property type="match status" value="1"/>
</dbReference>
<sequence>MRGLYEILLYWNKNLKVFIAEIPALGAKVDGLTYEEALKKAESHIYHQMHGRFC</sequence>
<dbReference type="InterPro" id="IPR035069">
    <property type="entry name" value="TTHA1013/TTHA0281-like"/>
</dbReference>
<protein>
    <recommendedName>
        <fullName evidence="3">HicB-like antitoxin of toxin-antitoxin system domain-containing protein</fullName>
    </recommendedName>
</protein>
<evidence type="ECO:0000313" key="2">
    <source>
        <dbReference type="Proteomes" id="UP000236724"/>
    </source>
</evidence>
<accession>A0A1H6FAX5</accession>
<dbReference type="EMBL" id="FMSV02000440">
    <property type="protein sequence ID" value="SEH06184.1"/>
    <property type="molecule type" value="Genomic_DNA"/>
</dbReference>
<evidence type="ECO:0008006" key="3">
    <source>
        <dbReference type="Google" id="ProtNLM"/>
    </source>
</evidence>
<evidence type="ECO:0000313" key="1">
    <source>
        <dbReference type="EMBL" id="SEH06184.1"/>
    </source>
</evidence>
<dbReference type="Proteomes" id="UP000236724">
    <property type="component" value="Unassembled WGS sequence"/>
</dbReference>
<keyword evidence="2" id="KW-1185">Reference proteome</keyword>
<reference evidence="1 2" key="1">
    <citation type="submission" date="2016-10" db="EMBL/GenBank/DDBJ databases">
        <authorList>
            <person name="de Groot N.N."/>
        </authorList>
    </citation>
    <scope>NUCLEOTIDE SEQUENCE [LARGE SCALE GENOMIC DNA]</scope>
    <source>
        <strain evidence="1">MBHS1</strain>
    </source>
</reference>
<proteinExistence type="predicted"/>
<gene>
    <name evidence="1" type="ORF">MBHS_02039</name>
</gene>